<dbReference type="PANTHER" id="PTHR31600">
    <property type="entry name" value="TINY MACROCYSTS PROTEIN B-RELATED"/>
    <property type="match status" value="1"/>
</dbReference>
<comment type="caution">
    <text evidence="3">The sequence shown here is derived from an EMBL/GenBank/DDBJ whole genome shotgun (WGS) entry which is preliminary data.</text>
</comment>
<reference evidence="3 4" key="1">
    <citation type="submission" date="2016-11" db="EMBL/GenBank/DDBJ databases">
        <title>The macronuclear genome of Stentor coeruleus: a giant cell with tiny introns.</title>
        <authorList>
            <person name="Slabodnick M."/>
            <person name="Ruby J.G."/>
            <person name="Reiff S.B."/>
            <person name="Swart E.C."/>
            <person name="Gosai S."/>
            <person name="Prabakaran S."/>
            <person name="Witkowska E."/>
            <person name="Larue G.E."/>
            <person name="Fisher S."/>
            <person name="Freeman R.M."/>
            <person name="Gunawardena J."/>
            <person name="Chu W."/>
            <person name="Stover N.A."/>
            <person name="Gregory B.D."/>
            <person name="Nowacki M."/>
            <person name="Derisi J."/>
            <person name="Roy S.W."/>
            <person name="Marshall W.F."/>
            <person name="Sood P."/>
        </authorList>
    </citation>
    <scope>NUCLEOTIDE SEQUENCE [LARGE SCALE GENOMIC DNA]</scope>
    <source>
        <strain evidence="3">WM001</strain>
    </source>
</reference>
<feature type="transmembrane region" description="Helical" evidence="1">
    <location>
        <begin position="275"/>
        <end position="308"/>
    </location>
</feature>
<feature type="transmembrane region" description="Helical" evidence="1">
    <location>
        <begin position="815"/>
        <end position="835"/>
    </location>
</feature>
<dbReference type="PANTHER" id="PTHR31600:SF2">
    <property type="entry name" value="GAMETE ENRICHED GENE 10 PROTEIN-RELATED"/>
    <property type="match status" value="1"/>
</dbReference>
<feature type="transmembrane region" description="Helical" evidence="1">
    <location>
        <begin position="163"/>
        <end position="187"/>
    </location>
</feature>
<feature type="transmembrane region" description="Helical" evidence="1">
    <location>
        <begin position="82"/>
        <end position="102"/>
    </location>
</feature>
<dbReference type="InterPro" id="IPR057352">
    <property type="entry name" value="TPR_TmcB/C"/>
</dbReference>
<sequence>MKLVYEAWLCVFAEKEQFTHSNHLIAVFIAFFELIILAQSSQFFWYPTLSISEWSTLKLFWESFNFASIDYAAVTNNLIRQFLLMEISLFSIAIISLFFIALLKSQNKVIPYFIISVSKYSLIALCDLLFIPTNIFFLLIIKYSSGKYTSIAEYDVILSAENFNYGTFGQVFGVIILCLICILTLFYEACSCDIRPRKNNKRVFAKIQAKINVITKCLQLFNCCAFISFQMVYYRAYLLIVFGMYFFVFCLYVYFTPYYWNYMNFLKALNNLDCAIISLSFFVGYVTDSAAVVLSMFLILQIPLIVICKEMLYYRMKKVIDFSVDFHRNFYIYEISLRKHLQDPNIKSKIMKKMNENFVWTKNNINLTIQAYYCFDVLKNPILGLNKISGLKISWFNIFEGFQIYKCKSLLTGKCLETSETLRLLYYFIDFEKSKSTDEKFCELYYKFLKEIMKQEPNFKILKTYVSKMMIKIRKLRMNYESILDKFPAAPEVKEYYGSFLLYIANDTLLGQEFLKEARDEGNFVSRQCFRTTLCAIQNRSYAVFSGEKKSLGKIIFYNKNLLNLLGYTNETIEGVYLDSLIPMNVKIAHKKYLKKYLNDTLTHEVFTGMTLFLMKNDGFLVECISNCEIVANGDSVSFLCMFDPVEAKNHEFAIIDIDGVIINHSKDFAKILAINRKILEGKLLKEFINFDMDDIEIGENFKVNCLSTYAKLTGVVRRLQIKSTIFNVFYISDDEFSDTKDPTYSQRYDTITDSRFEMRIKSATYEKVKTNQLTDGQSCSRHSRSNYSASVTFLNGNEAQALAKAIKVLNIAKIVLIIIIIVLIACSISSLAYISSEVNHSNSLTAFTHLSDLSYVISETALILRTIDICLKEKIPSVLNITHVNENLIKLVSLQQIILEDYNSWSYCKGSQIVKENIIPYWDLQPEPVLLYTSLHNIIGDIIKHANTIISKMLNNDFEYKKSMFFIIYNSLGMTLTKVSKSINSLEKCEMSRLEHLTTVKTYLLIIAVSLTGISILFIVYYLTGVDKCLNALWEYLKRRVFLCFHDVRRALKIRFMKYHNRDNIKVMDFNEDIKFVSLSFKHSLRYLIRFTPLFLFAGVFYIIASFIIYENIHKFLIQRPKLLSSIYSRKVMAIELFFYTVEAQVQETEYSLDYIYP</sequence>
<evidence type="ECO:0000313" key="3">
    <source>
        <dbReference type="EMBL" id="OMJ95623.1"/>
    </source>
</evidence>
<feature type="domain" description="TmcB/TmcC TPR repeats" evidence="2">
    <location>
        <begin position="434"/>
        <end position="519"/>
    </location>
</feature>
<proteinExistence type="predicted"/>
<keyword evidence="1" id="KW-0472">Membrane</keyword>
<feature type="transmembrane region" description="Helical" evidence="1">
    <location>
        <begin position="236"/>
        <end position="255"/>
    </location>
</feature>
<organism evidence="3 4">
    <name type="scientific">Stentor coeruleus</name>
    <dbReference type="NCBI Taxonomy" id="5963"/>
    <lineage>
        <taxon>Eukaryota</taxon>
        <taxon>Sar</taxon>
        <taxon>Alveolata</taxon>
        <taxon>Ciliophora</taxon>
        <taxon>Postciliodesmatophora</taxon>
        <taxon>Heterotrichea</taxon>
        <taxon>Heterotrichida</taxon>
        <taxon>Stentoridae</taxon>
        <taxon>Stentor</taxon>
    </lineage>
</organism>
<keyword evidence="4" id="KW-1185">Reference proteome</keyword>
<dbReference type="AlphaFoldDB" id="A0A1R2D2Z9"/>
<dbReference type="Pfam" id="PF25474">
    <property type="entry name" value="TPR_TmcB"/>
    <property type="match status" value="1"/>
</dbReference>
<dbReference type="Proteomes" id="UP000187209">
    <property type="component" value="Unassembled WGS sequence"/>
</dbReference>
<feature type="transmembrane region" description="Helical" evidence="1">
    <location>
        <begin position="1088"/>
        <end position="1111"/>
    </location>
</feature>
<protein>
    <recommendedName>
        <fullName evidence="2">TmcB/TmcC TPR repeats domain-containing protein</fullName>
    </recommendedName>
</protein>
<keyword evidence="1" id="KW-1133">Transmembrane helix</keyword>
<evidence type="ECO:0000313" key="4">
    <source>
        <dbReference type="Proteomes" id="UP000187209"/>
    </source>
</evidence>
<name>A0A1R2D2Z9_9CILI</name>
<evidence type="ECO:0000259" key="2">
    <source>
        <dbReference type="Pfam" id="PF25474"/>
    </source>
</evidence>
<evidence type="ECO:0000256" key="1">
    <source>
        <dbReference type="SAM" id="Phobius"/>
    </source>
</evidence>
<feature type="transmembrane region" description="Helical" evidence="1">
    <location>
        <begin position="122"/>
        <end position="143"/>
    </location>
</feature>
<dbReference type="EMBL" id="MPUH01000009">
    <property type="protein sequence ID" value="OMJ95623.1"/>
    <property type="molecule type" value="Genomic_DNA"/>
</dbReference>
<dbReference type="InterPro" id="IPR052994">
    <property type="entry name" value="Tiny_macrocysts_regulators"/>
</dbReference>
<gene>
    <name evidence="3" type="ORF">SteCoe_864</name>
</gene>
<feature type="transmembrane region" description="Helical" evidence="1">
    <location>
        <begin position="1004"/>
        <end position="1025"/>
    </location>
</feature>
<accession>A0A1R2D2Z9</accession>
<feature type="transmembrane region" description="Helical" evidence="1">
    <location>
        <begin position="24"/>
        <end position="45"/>
    </location>
</feature>
<keyword evidence="1" id="KW-0812">Transmembrane</keyword>